<feature type="domain" description="GP-PDE" evidence="1">
    <location>
        <begin position="2"/>
        <end position="246"/>
    </location>
</feature>
<organism evidence="2 3">
    <name type="scientific">Pseudosulfitobacter pseudonitzschiae</name>
    <dbReference type="NCBI Taxonomy" id="1402135"/>
    <lineage>
        <taxon>Bacteria</taxon>
        <taxon>Pseudomonadati</taxon>
        <taxon>Pseudomonadota</taxon>
        <taxon>Alphaproteobacteria</taxon>
        <taxon>Rhodobacterales</taxon>
        <taxon>Roseobacteraceae</taxon>
        <taxon>Pseudosulfitobacter</taxon>
    </lineage>
</organism>
<dbReference type="Pfam" id="PF03009">
    <property type="entry name" value="GDPD"/>
    <property type="match status" value="1"/>
</dbReference>
<dbReference type="GO" id="GO:0008081">
    <property type="term" value="F:phosphoric diester hydrolase activity"/>
    <property type="evidence" value="ECO:0007669"/>
    <property type="project" value="InterPro"/>
</dbReference>
<reference evidence="2 3" key="1">
    <citation type="submission" date="2014-01" db="EMBL/GenBank/DDBJ databases">
        <title>Sulfitobacter sp. H3 (MCCC 1A00686) Genome Sequencing.</title>
        <authorList>
            <person name="Lai Q."/>
            <person name="Hong Z."/>
        </authorList>
    </citation>
    <scope>NUCLEOTIDE SEQUENCE [LARGE SCALE GENOMIC DNA]</scope>
    <source>
        <strain evidence="2 3">H3</strain>
    </source>
</reference>
<dbReference type="CDD" id="cd08565">
    <property type="entry name" value="GDPD_pAtGDE_like"/>
    <property type="match status" value="1"/>
</dbReference>
<evidence type="ECO:0000313" key="2">
    <source>
        <dbReference type="EMBL" id="KEJ95414.1"/>
    </source>
</evidence>
<evidence type="ECO:0000313" key="3">
    <source>
        <dbReference type="Proteomes" id="UP000027746"/>
    </source>
</evidence>
<gene>
    <name evidence="2" type="ORF">SUH3_20720</name>
</gene>
<dbReference type="PROSITE" id="PS51704">
    <property type="entry name" value="GP_PDE"/>
    <property type="match status" value="1"/>
</dbReference>
<proteinExistence type="predicted"/>
<protein>
    <recommendedName>
        <fullName evidence="1">GP-PDE domain-containing protein</fullName>
    </recommendedName>
</protein>
<accession>A0A073J0A9</accession>
<dbReference type="PANTHER" id="PTHR46211">
    <property type="entry name" value="GLYCEROPHOSPHORYL DIESTER PHOSPHODIESTERASE"/>
    <property type="match status" value="1"/>
</dbReference>
<sequence>MTQIIAHRGARNLWAENSLSGFRNVVELGVGAVEFDLHLGAGGEVLVIHDATLDRSTTGTGPVRTLTDATRHDLRLIGPDGEIAEGVPTLAEVLDILAHVPGLRLFPEIKADETGFYDPALIAATVETLRAYDLVSRTVLHSFDTGVLRMIRDTAPECARKISVNRDWVDRQGGVAAFFDGLGDLAGLVAVHHALFEAEFDLITRLFPLEQLGVWTLNNPDLIARWLGRGVGFLTTDDPRLAHRIMAQEMAI</sequence>
<dbReference type="AlphaFoldDB" id="A0A073J0A9"/>
<dbReference type="Gene3D" id="3.20.20.190">
    <property type="entry name" value="Phosphatidylinositol (PI) phosphodiesterase"/>
    <property type="match status" value="1"/>
</dbReference>
<dbReference type="GeneID" id="68871346"/>
<comment type="caution">
    <text evidence="2">The sequence shown here is derived from an EMBL/GenBank/DDBJ whole genome shotgun (WGS) entry which is preliminary data.</text>
</comment>
<dbReference type="RefSeq" id="WP_037926543.1">
    <property type="nucleotide sequence ID" value="NZ_CP054599.1"/>
</dbReference>
<dbReference type="PANTHER" id="PTHR46211:SF14">
    <property type="entry name" value="GLYCEROPHOSPHODIESTER PHOSPHODIESTERASE"/>
    <property type="match status" value="1"/>
</dbReference>
<dbReference type="SUPFAM" id="SSF51695">
    <property type="entry name" value="PLC-like phosphodiesterases"/>
    <property type="match status" value="1"/>
</dbReference>
<name>A0A073J0A9_9RHOB</name>
<dbReference type="EMBL" id="JAMD01000006">
    <property type="protein sequence ID" value="KEJ95414.1"/>
    <property type="molecule type" value="Genomic_DNA"/>
</dbReference>
<dbReference type="InterPro" id="IPR017946">
    <property type="entry name" value="PLC-like_Pdiesterase_TIM-brl"/>
</dbReference>
<keyword evidence="3" id="KW-1185">Reference proteome</keyword>
<dbReference type="OrthoDB" id="9795622at2"/>
<dbReference type="Proteomes" id="UP000027746">
    <property type="component" value="Unassembled WGS sequence"/>
</dbReference>
<evidence type="ECO:0000259" key="1">
    <source>
        <dbReference type="PROSITE" id="PS51704"/>
    </source>
</evidence>
<dbReference type="GO" id="GO:0006629">
    <property type="term" value="P:lipid metabolic process"/>
    <property type="evidence" value="ECO:0007669"/>
    <property type="project" value="InterPro"/>
</dbReference>
<dbReference type="InterPro" id="IPR030395">
    <property type="entry name" value="GP_PDE_dom"/>
</dbReference>